<gene>
    <name evidence="3" type="ORF">ANCCAN_00735</name>
</gene>
<evidence type="ECO:0000256" key="1">
    <source>
        <dbReference type="SAM" id="MobiDB-lite"/>
    </source>
</evidence>
<comment type="caution">
    <text evidence="3">The sequence shown here is derived from an EMBL/GenBank/DDBJ whole genome shotgun (WGS) entry which is preliminary data.</text>
</comment>
<keyword evidence="2" id="KW-1133">Transmembrane helix</keyword>
<accession>A0A368H996</accession>
<feature type="compositionally biased region" description="Basic residues" evidence="1">
    <location>
        <begin position="81"/>
        <end position="104"/>
    </location>
</feature>
<dbReference type="EMBL" id="JOJR01000003">
    <property type="protein sequence ID" value="RCN53181.1"/>
    <property type="molecule type" value="Genomic_DNA"/>
</dbReference>
<protein>
    <submittedName>
        <fullName evidence="3">Uncharacterized protein</fullName>
    </submittedName>
</protein>
<dbReference type="AlphaFoldDB" id="A0A368H996"/>
<name>A0A368H996_ANCCA</name>
<feature type="compositionally biased region" description="Low complexity" evidence="1">
    <location>
        <begin position="23"/>
        <end position="33"/>
    </location>
</feature>
<organism evidence="3 4">
    <name type="scientific">Ancylostoma caninum</name>
    <name type="common">Dog hookworm</name>
    <dbReference type="NCBI Taxonomy" id="29170"/>
    <lineage>
        <taxon>Eukaryota</taxon>
        <taxon>Metazoa</taxon>
        <taxon>Ecdysozoa</taxon>
        <taxon>Nematoda</taxon>
        <taxon>Chromadorea</taxon>
        <taxon>Rhabditida</taxon>
        <taxon>Rhabditina</taxon>
        <taxon>Rhabditomorpha</taxon>
        <taxon>Strongyloidea</taxon>
        <taxon>Ancylostomatidae</taxon>
        <taxon>Ancylostomatinae</taxon>
        <taxon>Ancylostoma</taxon>
    </lineage>
</organism>
<dbReference type="OrthoDB" id="10610891at2759"/>
<sequence>MGFGGTTSPSDPREFTDVPVGTSTASPATEESSMSPGLIIGIVVAGVAVLLSCVLCGVLLERKRRAEKWRLFKESQEKALQKKKFARKTLKKKKKRRKKTKKGGKSGEKQSSEGKFPTSREQGTQDELSEKTGADSTDKATESSIDNVRKGSADRVSSKDKIQKSKEESKEARKDGGPPMNIDDLMQAIKENKILLATAEDETNRKPRMKKF</sequence>
<dbReference type="Proteomes" id="UP000252519">
    <property type="component" value="Unassembled WGS sequence"/>
</dbReference>
<feature type="region of interest" description="Disordered" evidence="1">
    <location>
        <begin position="1"/>
        <end position="33"/>
    </location>
</feature>
<proteinExistence type="predicted"/>
<keyword evidence="2" id="KW-0472">Membrane</keyword>
<feature type="compositionally biased region" description="Polar residues" evidence="1">
    <location>
        <begin position="1"/>
        <end position="10"/>
    </location>
</feature>
<keyword evidence="2" id="KW-0812">Transmembrane</keyword>
<reference evidence="3 4" key="1">
    <citation type="submission" date="2014-10" db="EMBL/GenBank/DDBJ databases">
        <title>Draft genome of the hookworm Ancylostoma caninum.</title>
        <authorList>
            <person name="Mitreva M."/>
        </authorList>
    </citation>
    <scope>NUCLEOTIDE SEQUENCE [LARGE SCALE GENOMIC DNA]</scope>
    <source>
        <strain evidence="3 4">Baltimore</strain>
    </source>
</reference>
<evidence type="ECO:0000256" key="2">
    <source>
        <dbReference type="SAM" id="Phobius"/>
    </source>
</evidence>
<evidence type="ECO:0000313" key="4">
    <source>
        <dbReference type="Proteomes" id="UP000252519"/>
    </source>
</evidence>
<feature type="transmembrane region" description="Helical" evidence="2">
    <location>
        <begin position="38"/>
        <end position="60"/>
    </location>
</feature>
<evidence type="ECO:0000313" key="3">
    <source>
        <dbReference type="EMBL" id="RCN53181.1"/>
    </source>
</evidence>
<keyword evidence="4" id="KW-1185">Reference proteome</keyword>
<feature type="region of interest" description="Disordered" evidence="1">
    <location>
        <begin position="76"/>
        <end position="183"/>
    </location>
</feature>
<feature type="compositionally biased region" description="Basic and acidic residues" evidence="1">
    <location>
        <begin position="128"/>
        <end position="176"/>
    </location>
</feature>